<feature type="transmembrane region" description="Helical" evidence="1">
    <location>
        <begin position="12"/>
        <end position="36"/>
    </location>
</feature>
<organism evidence="5 6">
    <name type="scientific">Hafnia psychrotolerans</name>
    <dbReference type="NCBI Taxonomy" id="1477018"/>
    <lineage>
        <taxon>Bacteria</taxon>
        <taxon>Pseudomonadati</taxon>
        <taxon>Pseudomonadota</taxon>
        <taxon>Gammaproteobacteria</taxon>
        <taxon>Enterobacterales</taxon>
        <taxon>Hafniaceae</taxon>
        <taxon>Hafnia</taxon>
    </lineage>
</organism>
<gene>
    <name evidence="5" type="ORF">GCM10011328_00200</name>
</gene>
<evidence type="ECO:0000256" key="1">
    <source>
        <dbReference type="SAM" id="Phobius"/>
    </source>
</evidence>
<protein>
    <submittedName>
        <fullName evidence="5">Type VI secretion protein VasK</fullName>
    </submittedName>
</protein>
<keyword evidence="1" id="KW-1133">Transmembrane helix</keyword>
<proteinExistence type="predicted"/>
<dbReference type="EMBL" id="BMFZ01000001">
    <property type="protein sequence ID" value="GGA29708.1"/>
    <property type="molecule type" value="Genomic_DNA"/>
</dbReference>
<dbReference type="PANTHER" id="PTHR36153:SF1">
    <property type="entry name" value="TYPE VI SECRETION SYSTEM COMPONENT TSSM1"/>
    <property type="match status" value="1"/>
</dbReference>
<feature type="domain" description="IcmF-related" evidence="3">
    <location>
        <begin position="406"/>
        <end position="718"/>
    </location>
</feature>
<dbReference type="InterPro" id="IPR009612">
    <property type="entry name" value="IcmF-rel"/>
</dbReference>
<reference evidence="6" key="1">
    <citation type="journal article" date="2019" name="Int. J. Syst. Evol. Microbiol.">
        <title>The Global Catalogue of Microorganisms (GCM) 10K type strain sequencing project: providing services to taxonomists for standard genome sequencing and annotation.</title>
        <authorList>
            <consortium name="The Broad Institute Genomics Platform"/>
            <consortium name="The Broad Institute Genome Sequencing Center for Infectious Disease"/>
            <person name="Wu L."/>
            <person name="Ma J."/>
        </authorList>
    </citation>
    <scope>NUCLEOTIDE SEQUENCE [LARGE SCALE GENOMIC DNA]</scope>
    <source>
        <strain evidence="6">CGMCC 1.12806</strain>
    </source>
</reference>
<keyword evidence="1" id="KW-0472">Membrane</keyword>
<dbReference type="InterPro" id="IPR048677">
    <property type="entry name" value="TssM1_hel"/>
</dbReference>
<feature type="transmembrane region" description="Helical" evidence="1">
    <location>
        <begin position="51"/>
        <end position="73"/>
    </location>
</feature>
<dbReference type="Pfam" id="PF06744">
    <property type="entry name" value="IcmF_C"/>
    <property type="match status" value="1"/>
</dbReference>
<name>A0ABQ1FU89_9GAMM</name>
<dbReference type="PANTHER" id="PTHR36153">
    <property type="entry name" value="INNER MEMBRANE PROTEIN-RELATED"/>
    <property type="match status" value="1"/>
</dbReference>
<evidence type="ECO:0000259" key="2">
    <source>
        <dbReference type="Pfam" id="PF06744"/>
    </source>
</evidence>
<evidence type="ECO:0000313" key="6">
    <source>
        <dbReference type="Proteomes" id="UP000627464"/>
    </source>
</evidence>
<keyword evidence="1" id="KW-0812">Transmembrane</keyword>
<dbReference type="Pfam" id="PF21070">
    <property type="entry name" value="IcmF_helical"/>
    <property type="match status" value="1"/>
</dbReference>
<evidence type="ECO:0000259" key="3">
    <source>
        <dbReference type="Pfam" id="PF06761"/>
    </source>
</evidence>
<dbReference type="InterPro" id="IPR010623">
    <property type="entry name" value="IcmF_C"/>
</dbReference>
<sequence>METSRTEPQHSLFWLVTGYVVIITLLVLLGAALYYFAGSSINLPAALPRQIAFWALMVWLALVWFCPLFILAWKALIRLKAREATGSDTHGKPQRPPENQLVRDIVTQMRFQYGWRWRSKVRILLVVGNEHEAEQAVPGLTTQHWLEGHNTLLLWHGNPADEPQPAQCKVLRKIRRRLADAIVWVVNAQTELSHDTLDTVSRQLHKQFHLLGQEIPLWLWEIHQPEWEQPGSPAQGVGFISAPGVTSEDINQSLTALEQPLIRQGMQQAEQDRSHAFLMHLAHHLRTGGTARLTQSLSQLVEGARALPLAGMVFSPSVTSGTASLRHAWQPGKAWLDLLAQRWRRPVATGVSWRKSLLLVCSCILALWLAFVAFSYMANLRLMQADHQLALSATDTASPVATQLMSLRALQKEIERLQYRHTYGPPWYMRFGLSRNEDVLDALWPYWQKAAMPLLRDASVQHLSEQMNAWRNRAPNDPARAAQSKAMYDLLKAYLMLSRPDKIDPAFFSAVVMKEWRLRDGVQDGTWMMNGSDMLTFMMQNLPAHPDWRVAPDMRLVSEMRTTLLRQMGASNAEASRYQQLIAQVSRDYADMSLGEMVNGTDSSRLFRTGETVPGVFTRQAWEEDVEPALDKLANARRDEIDWVLSDSQHATNTELSPETMKARLKARYFSGYGAAWLKFLNSLQWRQAASLSESIEQLTLLADVRQSPLIALMNTLNIQGRAGQSGGDLADSLVKSAKSLIHNDNANVVEQNTGPRGPMDDTFGPLLALSDTMSATQNPLSLQTFLTRITRVRLRLQQVTNAPDPQAMMQSLALTVFQGKAVDLTDTRDYGSLIAASLGQEWSGFGQAVFVQPMVQAWEQVLSPTSQSINSQWKTDIVTPWETSFNDRYPFVDRQSDASLPELAQFMRMDTGRISQFINTRLGGLLRLEGDKWVPDAMNSQGLTFNPAFIDALNHLTRISNVAFAHGDVALHFQLMAKPSRDVVESDLTVDRQKLQYFNQEESWQMLAWPDNRWQPQTTLTWRTVQAGARLYADEPGSWGLIRLLDKALVTDLGDNQYRVAWITPDGVALNYLMRTELGKGPLALLDLRGFTLPSEVFATGTSPLPAAKNRGNK</sequence>
<feature type="transmembrane region" description="Helical" evidence="1">
    <location>
        <begin position="357"/>
        <end position="378"/>
    </location>
</feature>
<accession>A0ABQ1FU89</accession>
<dbReference type="InterPro" id="IPR053156">
    <property type="entry name" value="T6SS_TssM-like"/>
</dbReference>
<feature type="domain" description="Type VI secretion system component TssM1 helical" evidence="4">
    <location>
        <begin position="865"/>
        <end position="969"/>
    </location>
</feature>
<evidence type="ECO:0000259" key="4">
    <source>
        <dbReference type="Pfam" id="PF21070"/>
    </source>
</evidence>
<comment type="caution">
    <text evidence="5">The sequence shown here is derived from an EMBL/GenBank/DDBJ whole genome shotgun (WGS) entry which is preliminary data.</text>
</comment>
<evidence type="ECO:0000313" key="5">
    <source>
        <dbReference type="EMBL" id="GGA29708.1"/>
    </source>
</evidence>
<dbReference type="RefSeq" id="WP_188469216.1">
    <property type="nucleotide sequence ID" value="NZ_BMFZ01000001.1"/>
</dbReference>
<keyword evidence="6" id="KW-1185">Reference proteome</keyword>
<feature type="domain" description="Type VI secretion system IcmF C-terminal" evidence="2">
    <location>
        <begin position="974"/>
        <end position="1078"/>
    </location>
</feature>
<dbReference type="Pfam" id="PF06761">
    <property type="entry name" value="IcmF-related"/>
    <property type="match status" value="1"/>
</dbReference>
<dbReference type="Proteomes" id="UP000627464">
    <property type="component" value="Unassembled WGS sequence"/>
</dbReference>